<feature type="compositionally biased region" description="Basic residues" evidence="5">
    <location>
        <begin position="144"/>
        <end position="154"/>
    </location>
</feature>
<dbReference type="CDD" id="cd16914">
    <property type="entry name" value="EcfT"/>
    <property type="match status" value="1"/>
</dbReference>
<keyword evidence="4 6" id="KW-0472">Membrane</keyword>
<sequence>MPDRLRARSVPVDVLVGQQSVLGALRQPRRRRLDGVEPRHLVADVPRRRRRGIPLRRSERRLAAAVPARRVPGDDAGADSCRDEGRGARSASGHPADLDAVSSGSRRDRSRGHADSFHRAEQRRHTDHRRVPEHQPVSAPAGRQQHRRSGRGHPGRPAGRGVAGAAAAKAAPGHAQSASAVTSINPRALAAWSAAALVVVLTSTNPVYRVLVLLLALNILMTLRRPDAALRPLFIAVAVASALAVVFNVLLSHTGVHTLVELPGQLPGIGGPITVEAVIYGIGVALGLATAVLAVAPLSRVLHPHDLIDAFPRSLQRTAALTGAAVNLVPAVARNAVAISEAQRMRGRGRTRLRDWHAVAAPIVISALDDSLQLAEAMEARGFGAAPRSRYAVSRRDLASTLVIACSVAAAVLTVVARLTGGLPDWYPFPVTTLPELSLLPVIACVLLAVPLLTWRRS</sequence>
<keyword evidence="3 6" id="KW-1133">Transmembrane helix</keyword>
<evidence type="ECO:0000256" key="4">
    <source>
        <dbReference type="ARBA" id="ARBA00023136"/>
    </source>
</evidence>
<gene>
    <name evidence="7" type="ORF">DLM65_10565</name>
</gene>
<evidence type="ECO:0000313" key="7">
    <source>
        <dbReference type="EMBL" id="PZR79515.1"/>
    </source>
</evidence>
<feature type="transmembrane region" description="Helical" evidence="6">
    <location>
        <begin position="233"/>
        <end position="257"/>
    </location>
</feature>
<dbReference type="PANTHER" id="PTHR33514">
    <property type="entry name" value="PROTEIN ABCI12, CHLOROPLASTIC"/>
    <property type="match status" value="1"/>
</dbReference>
<comment type="subcellular location">
    <subcellularLocation>
        <location evidence="1">Membrane</location>
        <topology evidence="1">Multi-pass membrane protein</topology>
    </subcellularLocation>
</comment>
<feature type="transmembrane region" description="Helical" evidence="6">
    <location>
        <begin position="398"/>
        <end position="417"/>
    </location>
</feature>
<feature type="compositionally biased region" description="Basic and acidic residues" evidence="5">
    <location>
        <begin position="105"/>
        <end position="133"/>
    </location>
</feature>
<keyword evidence="2 6" id="KW-0812">Transmembrane</keyword>
<proteinExistence type="predicted"/>
<evidence type="ECO:0000256" key="5">
    <source>
        <dbReference type="SAM" id="MobiDB-lite"/>
    </source>
</evidence>
<feature type="compositionally biased region" description="Low complexity" evidence="5">
    <location>
        <begin position="155"/>
        <end position="170"/>
    </location>
</feature>
<dbReference type="Proteomes" id="UP000248724">
    <property type="component" value="Unassembled WGS sequence"/>
</dbReference>
<reference evidence="7 8" key="1">
    <citation type="journal article" date="2017" name="Nature">
        <title>Atmospheric trace gases support primary production in Antarctic desert surface soil.</title>
        <authorList>
            <person name="Ji M."/>
            <person name="Greening C."/>
            <person name="Vanwonterghem I."/>
            <person name="Carere C.R."/>
            <person name="Bay S.K."/>
            <person name="Steen J.A."/>
            <person name="Montgomery K."/>
            <person name="Lines T."/>
            <person name="Beardall J."/>
            <person name="van Dorst J."/>
            <person name="Snape I."/>
            <person name="Stott M.B."/>
            <person name="Hugenholtz P."/>
            <person name="Ferrari B.C."/>
        </authorList>
    </citation>
    <scope>NUCLEOTIDE SEQUENCE [LARGE SCALE GENOMIC DNA]</scope>
    <source>
        <strain evidence="7">RRmetagenome_bin12</strain>
    </source>
</reference>
<dbReference type="EMBL" id="QHBU01000201">
    <property type="protein sequence ID" value="PZR79515.1"/>
    <property type="molecule type" value="Genomic_DNA"/>
</dbReference>
<dbReference type="InterPro" id="IPR003339">
    <property type="entry name" value="ABC/ECF_trnsptr_transmembrane"/>
</dbReference>
<evidence type="ECO:0000256" key="2">
    <source>
        <dbReference type="ARBA" id="ARBA00022692"/>
    </source>
</evidence>
<organism evidence="7 8">
    <name type="scientific">Candidatus Aeolococcus gillhamiae</name>
    <dbReference type="NCBI Taxonomy" id="3127015"/>
    <lineage>
        <taxon>Bacteria</taxon>
        <taxon>Bacillati</taxon>
        <taxon>Candidatus Dormiibacterota</taxon>
        <taxon>Candidatus Dormibacteria</taxon>
        <taxon>Candidatus Aeolococcales</taxon>
        <taxon>Candidatus Aeolococcaceae</taxon>
        <taxon>Candidatus Aeolococcus</taxon>
    </lineage>
</organism>
<feature type="transmembrane region" description="Helical" evidence="6">
    <location>
        <begin position="189"/>
        <end position="221"/>
    </location>
</feature>
<dbReference type="AlphaFoldDB" id="A0A2W5Z9D5"/>
<evidence type="ECO:0000256" key="1">
    <source>
        <dbReference type="ARBA" id="ARBA00004141"/>
    </source>
</evidence>
<dbReference type="GO" id="GO:0005886">
    <property type="term" value="C:plasma membrane"/>
    <property type="evidence" value="ECO:0007669"/>
    <property type="project" value="TreeGrafter"/>
</dbReference>
<feature type="transmembrane region" description="Helical" evidence="6">
    <location>
        <begin position="277"/>
        <end position="298"/>
    </location>
</feature>
<feature type="region of interest" description="Disordered" evidence="5">
    <location>
        <begin position="61"/>
        <end position="170"/>
    </location>
</feature>
<comment type="caution">
    <text evidence="7">The sequence shown here is derived from an EMBL/GenBank/DDBJ whole genome shotgun (WGS) entry which is preliminary data.</text>
</comment>
<dbReference type="Pfam" id="PF02361">
    <property type="entry name" value="CbiQ"/>
    <property type="match status" value="1"/>
</dbReference>
<protein>
    <recommendedName>
        <fullName evidence="9">Energy-coupling factor transporter transmembrane protein EcfT</fullName>
    </recommendedName>
</protein>
<evidence type="ECO:0000256" key="3">
    <source>
        <dbReference type="ARBA" id="ARBA00022989"/>
    </source>
</evidence>
<accession>A0A2W5Z9D5</accession>
<evidence type="ECO:0000256" key="6">
    <source>
        <dbReference type="SAM" id="Phobius"/>
    </source>
</evidence>
<feature type="transmembrane region" description="Helical" evidence="6">
    <location>
        <begin position="437"/>
        <end position="455"/>
    </location>
</feature>
<evidence type="ECO:0000313" key="8">
    <source>
        <dbReference type="Proteomes" id="UP000248724"/>
    </source>
</evidence>
<name>A0A2W5Z9D5_9BACT</name>
<dbReference type="PANTHER" id="PTHR33514:SF15">
    <property type="entry name" value="COBALT TRANSPORT PROTEIN"/>
    <property type="match status" value="1"/>
</dbReference>
<evidence type="ECO:0008006" key="9">
    <source>
        <dbReference type="Google" id="ProtNLM"/>
    </source>
</evidence>